<protein>
    <submittedName>
        <fullName evidence="1">Uncharacterized protein</fullName>
    </submittedName>
</protein>
<sequence length="89" mass="10315">MKIAKSDDQYTSKHDLINRFRTLVRTSTLQLPCISMPMHVTYRQTFVLYRKFSATIFNAALCASPAAFEIGVTQVGRHRLFRYRQSITV</sequence>
<proteinExistence type="predicted"/>
<dbReference type="Proteomes" id="UP001163255">
    <property type="component" value="Chromosome"/>
</dbReference>
<dbReference type="RefSeq" id="WP_262598403.1">
    <property type="nucleotide sequence ID" value="NZ_CP103300.1"/>
</dbReference>
<evidence type="ECO:0000313" key="1">
    <source>
        <dbReference type="EMBL" id="UYM16100.1"/>
    </source>
</evidence>
<reference evidence="1" key="1">
    <citation type="submission" date="2022-10" db="EMBL/GenBank/DDBJ databases">
        <title>Completed Genome Sequence of two octocoral isolated bacterium, Endozoicomonas euniceicola EF212T and Endozoicomonas gorgoniicola PS125T.</title>
        <authorList>
            <person name="Chiou Y.-J."/>
            <person name="Chen Y.-H."/>
        </authorList>
    </citation>
    <scope>NUCLEOTIDE SEQUENCE</scope>
    <source>
        <strain evidence="1">EF212</strain>
    </source>
</reference>
<dbReference type="EMBL" id="CP103300">
    <property type="protein sequence ID" value="UYM16100.1"/>
    <property type="molecule type" value="Genomic_DNA"/>
</dbReference>
<name>A0ABY6GTL9_9GAMM</name>
<organism evidence="1 2">
    <name type="scientific">Endozoicomonas euniceicola</name>
    <dbReference type="NCBI Taxonomy" id="1234143"/>
    <lineage>
        <taxon>Bacteria</taxon>
        <taxon>Pseudomonadati</taxon>
        <taxon>Pseudomonadota</taxon>
        <taxon>Gammaproteobacteria</taxon>
        <taxon>Oceanospirillales</taxon>
        <taxon>Endozoicomonadaceae</taxon>
        <taxon>Endozoicomonas</taxon>
    </lineage>
</organism>
<gene>
    <name evidence="1" type="ORF">NX720_25420</name>
</gene>
<accession>A0ABY6GTL9</accession>
<keyword evidence="2" id="KW-1185">Reference proteome</keyword>
<evidence type="ECO:0000313" key="2">
    <source>
        <dbReference type="Proteomes" id="UP001163255"/>
    </source>
</evidence>